<sequence length="195" mass="21820">MEGLNDLPPFSSDNPRSSHADLPKPTIKVSPLRTSNSSAPYQREPGEGKRPSHAPRTTRHFVSYVEDVEESDYSDSIPANTGSKRSSEQGRYQQGFQPPSPKESARYYGPPGLEKHIIVPNHGVKRERTYKVHDVQYSGYDAGSDSTKRHSPHGPALDRPNDDEFPGSSSPNLLDEKQEEMNEKTEEKAEDSRED</sequence>
<keyword evidence="3" id="KW-1185">Reference proteome</keyword>
<protein>
    <submittedName>
        <fullName evidence="2">Uncharacterized protein</fullName>
    </submittedName>
</protein>
<feature type="compositionally biased region" description="Basic and acidic residues" evidence="1">
    <location>
        <begin position="174"/>
        <end position="195"/>
    </location>
</feature>
<comment type="caution">
    <text evidence="2">The sequence shown here is derived from an EMBL/GenBank/DDBJ whole genome shotgun (WGS) entry which is preliminary data.</text>
</comment>
<feature type="compositionally biased region" description="Basic and acidic residues" evidence="1">
    <location>
        <begin position="124"/>
        <end position="134"/>
    </location>
</feature>
<dbReference type="Proteomes" id="UP000277212">
    <property type="component" value="Unassembled WGS sequence"/>
</dbReference>
<reference evidence="2 3" key="1">
    <citation type="submission" date="2017-06" db="EMBL/GenBank/DDBJ databases">
        <title>Comparative genomic analysis of Ambrosia Fusariam Clade fungi.</title>
        <authorList>
            <person name="Stajich J.E."/>
            <person name="Carrillo J."/>
            <person name="Kijimoto T."/>
            <person name="Eskalen A."/>
            <person name="O'Donnell K."/>
            <person name="Kasson M."/>
        </authorList>
    </citation>
    <scope>NUCLEOTIDE SEQUENCE [LARGE SCALE GENOMIC DNA]</scope>
    <source>
        <strain evidence="2">UCR3666</strain>
    </source>
</reference>
<evidence type="ECO:0000313" key="3">
    <source>
        <dbReference type="Proteomes" id="UP000277212"/>
    </source>
</evidence>
<accession>A0A3M2RIX5</accession>
<evidence type="ECO:0000313" key="2">
    <source>
        <dbReference type="EMBL" id="RMJ05290.1"/>
    </source>
</evidence>
<dbReference type="AlphaFoldDB" id="A0A3M2RIX5"/>
<gene>
    <name evidence="2" type="ORF">CDV36_014030</name>
</gene>
<proteinExistence type="predicted"/>
<organism evidence="2 3">
    <name type="scientific">Fusarium kuroshium</name>
    <dbReference type="NCBI Taxonomy" id="2010991"/>
    <lineage>
        <taxon>Eukaryota</taxon>
        <taxon>Fungi</taxon>
        <taxon>Dikarya</taxon>
        <taxon>Ascomycota</taxon>
        <taxon>Pezizomycotina</taxon>
        <taxon>Sordariomycetes</taxon>
        <taxon>Hypocreomycetidae</taxon>
        <taxon>Hypocreales</taxon>
        <taxon>Nectriaceae</taxon>
        <taxon>Fusarium</taxon>
        <taxon>Fusarium solani species complex</taxon>
    </lineage>
</organism>
<name>A0A3M2RIX5_9HYPO</name>
<feature type="compositionally biased region" description="Polar residues" evidence="1">
    <location>
        <begin position="77"/>
        <end position="97"/>
    </location>
</feature>
<feature type="region of interest" description="Disordered" evidence="1">
    <location>
        <begin position="1"/>
        <end position="195"/>
    </location>
</feature>
<dbReference type="EMBL" id="NKUJ01000421">
    <property type="protein sequence ID" value="RMJ05290.1"/>
    <property type="molecule type" value="Genomic_DNA"/>
</dbReference>
<evidence type="ECO:0000256" key="1">
    <source>
        <dbReference type="SAM" id="MobiDB-lite"/>
    </source>
</evidence>